<keyword evidence="3" id="KW-1185">Reference proteome</keyword>
<evidence type="ECO:0000313" key="3">
    <source>
        <dbReference type="Proteomes" id="UP001391051"/>
    </source>
</evidence>
<name>A0ABR1QGQ8_9PEZI</name>
<reference evidence="2 3" key="1">
    <citation type="submission" date="2023-01" db="EMBL/GenBank/DDBJ databases">
        <title>Analysis of 21 Apiospora genomes using comparative genomics revels a genus with tremendous synthesis potential of carbohydrate active enzymes and secondary metabolites.</title>
        <authorList>
            <person name="Sorensen T."/>
        </authorList>
    </citation>
    <scope>NUCLEOTIDE SEQUENCE [LARGE SCALE GENOMIC DNA]</scope>
    <source>
        <strain evidence="2 3">CBS 24483</strain>
    </source>
</reference>
<evidence type="ECO:0008006" key="4">
    <source>
        <dbReference type="Google" id="ProtNLM"/>
    </source>
</evidence>
<accession>A0ABR1QGQ8</accession>
<gene>
    <name evidence="2" type="ORF">PG986_005047</name>
</gene>
<dbReference type="Proteomes" id="UP001391051">
    <property type="component" value="Unassembled WGS sequence"/>
</dbReference>
<comment type="caution">
    <text evidence="2">The sequence shown here is derived from an EMBL/GenBank/DDBJ whole genome shotgun (WGS) entry which is preliminary data.</text>
</comment>
<evidence type="ECO:0000256" key="1">
    <source>
        <dbReference type="SAM" id="MobiDB-lite"/>
    </source>
</evidence>
<dbReference type="EMBL" id="JAQQWE010000004">
    <property type="protein sequence ID" value="KAK7955825.1"/>
    <property type="molecule type" value="Genomic_DNA"/>
</dbReference>
<dbReference type="GeneID" id="92074331"/>
<protein>
    <recommendedName>
        <fullName evidence="4">F-box domain-containing protein</fullName>
    </recommendedName>
</protein>
<feature type="region of interest" description="Disordered" evidence="1">
    <location>
        <begin position="1"/>
        <end position="62"/>
    </location>
</feature>
<feature type="compositionally biased region" description="Low complexity" evidence="1">
    <location>
        <begin position="1"/>
        <end position="19"/>
    </location>
</feature>
<feature type="compositionally biased region" description="Polar residues" evidence="1">
    <location>
        <begin position="49"/>
        <end position="62"/>
    </location>
</feature>
<sequence>MAIQPGDSSTSTSDVSTGSYPKPKLPHQYEPSHDVADQSRALKRRKTTETPSPSHQSANGLIQVPNQRTFLVKLPPEILKNIAELMPPSTAACLTLTCKLALAVLGTQWLTNYRDLVSGNKRNHPAAQAHHNVFLKPLCRDLRPSDYEMCVPCASLHSPIKPPTEHRETRLTRFCQGHYIDYLPRTPDNGYNLLLGHVASAFEQKAFDAKFAVSHLARKFQAQHGQVQYTLSTSADWISGKLILRHEHQFGPFLGPTCLDDYLRTYPRRVCPHQSTASAPAPDGHVNPRACNLPAFKRSIQAGFAGPGPFACKVPSSGTVTTRPPHMPPIRFMKPRSPTALEREQMKTICLPFFGCEKCPMTYSSKCERAPPSSFSFACDKCPTKWRVAREDKDQWDLDQTYTVTSFHYFGRDFNTASHYFPWFVRRSGTEVSFNEANDEWQSPRSSFADFKAVENEVLMDRFGRWKMRS</sequence>
<organism evidence="2 3">
    <name type="scientific">Apiospora aurea</name>
    <dbReference type="NCBI Taxonomy" id="335848"/>
    <lineage>
        <taxon>Eukaryota</taxon>
        <taxon>Fungi</taxon>
        <taxon>Dikarya</taxon>
        <taxon>Ascomycota</taxon>
        <taxon>Pezizomycotina</taxon>
        <taxon>Sordariomycetes</taxon>
        <taxon>Xylariomycetidae</taxon>
        <taxon>Amphisphaeriales</taxon>
        <taxon>Apiosporaceae</taxon>
        <taxon>Apiospora</taxon>
    </lineage>
</organism>
<proteinExistence type="predicted"/>
<evidence type="ECO:0000313" key="2">
    <source>
        <dbReference type="EMBL" id="KAK7955825.1"/>
    </source>
</evidence>
<dbReference type="RefSeq" id="XP_066701131.1">
    <property type="nucleotide sequence ID" value="XM_066841269.1"/>
</dbReference>